<evidence type="ECO:0000313" key="2">
    <source>
        <dbReference type="Proteomes" id="UP000684084"/>
    </source>
</evidence>
<dbReference type="AlphaFoldDB" id="A0A916E9E8"/>
<dbReference type="Proteomes" id="UP000684084">
    <property type="component" value="Unassembled WGS sequence"/>
</dbReference>
<evidence type="ECO:0000313" key="1">
    <source>
        <dbReference type="EMBL" id="CAB5369789.1"/>
    </source>
</evidence>
<protein>
    <submittedName>
        <fullName evidence="1">Uncharacterized protein</fullName>
    </submittedName>
</protein>
<reference evidence="1" key="1">
    <citation type="submission" date="2020-05" db="EMBL/GenBank/DDBJ databases">
        <authorList>
            <person name="Rincon C."/>
            <person name="Sanders R I."/>
            <person name="Robbins C."/>
            <person name="Chaturvedi A."/>
        </authorList>
    </citation>
    <scope>NUCLEOTIDE SEQUENCE</scope>
    <source>
        <strain evidence="1">CHB12</strain>
    </source>
</reference>
<proteinExistence type="predicted"/>
<gene>
    <name evidence="1" type="ORF">CHRIB12_LOCUS12322</name>
</gene>
<dbReference type="EMBL" id="CAGKOT010000027">
    <property type="protein sequence ID" value="CAB5369789.1"/>
    <property type="molecule type" value="Genomic_DNA"/>
</dbReference>
<accession>A0A916E9E8</accession>
<dbReference type="OrthoDB" id="2444511at2759"/>
<organism evidence="1 2">
    <name type="scientific">Rhizophagus irregularis</name>
    <dbReference type="NCBI Taxonomy" id="588596"/>
    <lineage>
        <taxon>Eukaryota</taxon>
        <taxon>Fungi</taxon>
        <taxon>Fungi incertae sedis</taxon>
        <taxon>Mucoromycota</taxon>
        <taxon>Glomeromycotina</taxon>
        <taxon>Glomeromycetes</taxon>
        <taxon>Glomerales</taxon>
        <taxon>Glomeraceae</taxon>
        <taxon>Rhizophagus</taxon>
    </lineage>
</organism>
<sequence>MFQKKRAININENSIDLPIPKQQKKAEALQELVRTKPNFKGKMVYFFPTLDKYFEGVLMYEVKDKKAYVYVYSVKDNRKFDTFSKWIDYLGNRGYFKGCRSATATIFLEANPTSPSIASILSTSNSLYWKTSLLINTTDILSSIQEKVKPGGEFSGTAIRKISEGLELHFFKEEKSEKKLLILTKSGLYRYEVYIFDQIVKEKYLPFPTKEMKRTLDEIINFIRYVFSVSICYGQSTAGN</sequence>
<name>A0A916E9E8_9GLOM</name>
<comment type="caution">
    <text evidence="1">The sequence shown here is derived from an EMBL/GenBank/DDBJ whole genome shotgun (WGS) entry which is preliminary data.</text>
</comment>